<dbReference type="EMBL" id="CAKMTQ010000023">
    <property type="protein sequence ID" value="CAH1531444.1"/>
    <property type="molecule type" value="Genomic_DNA"/>
</dbReference>
<organism evidence="1 2">
    <name type="scientific">Vibrio owensii</name>
    <dbReference type="NCBI Taxonomy" id="696485"/>
    <lineage>
        <taxon>Bacteria</taxon>
        <taxon>Pseudomonadati</taxon>
        <taxon>Pseudomonadota</taxon>
        <taxon>Gammaproteobacteria</taxon>
        <taxon>Vibrionales</taxon>
        <taxon>Vibrionaceae</taxon>
        <taxon>Vibrio</taxon>
    </lineage>
</organism>
<reference evidence="1" key="1">
    <citation type="submission" date="2022-01" db="EMBL/GenBank/DDBJ databases">
        <authorList>
            <person name="Lagorce A."/>
        </authorList>
    </citation>
    <scope>NUCLEOTIDE SEQUENCE</scope>
    <source>
        <strain evidence="1">Th15_F1_D04</strain>
    </source>
</reference>
<evidence type="ECO:0000313" key="2">
    <source>
        <dbReference type="Proteomes" id="UP001295420"/>
    </source>
</evidence>
<evidence type="ECO:0000313" key="1">
    <source>
        <dbReference type="EMBL" id="CAH1531444.1"/>
    </source>
</evidence>
<dbReference type="AlphaFoldDB" id="A0AAU9Q8Q9"/>
<dbReference type="Proteomes" id="UP001295420">
    <property type="component" value="Unassembled WGS sequence"/>
</dbReference>
<accession>A0AAU9Q8Q9</accession>
<gene>
    <name evidence="1" type="ORF">THF1D04_30153</name>
</gene>
<name>A0AAU9Q8Q9_9VIBR</name>
<sequence>MRATLPLLVKQSSLTPNEYLHIKTLHLIAFFTKNLTYNQFKSLKTLLICNVLHKTL</sequence>
<comment type="caution">
    <text evidence="1">The sequence shown here is derived from an EMBL/GenBank/DDBJ whole genome shotgun (WGS) entry which is preliminary data.</text>
</comment>
<proteinExistence type="predicted"/>
<protein>
    <submittedName>
        <fullName evidence="1">Uncharacterized protein</fullName>
    </submittedName>
</protein>